<evidence type="ECO:0000313" key="5">
    <source>
        <dbReference type="EMBL" id="HJC74475.1"/>
    </source>
</evidence>
<dbReference type="Gene3D" id="3.40.50.720">
    <property type="entry name" value="NAD(P)-binding Rossmann-like Domain"/>
    <property type="match status" value="1"/>
</dbReference>
<accession>A0A9D2QBM5</accession>
<dbReference type="GO" id="GO:0016491">
    <property type="term" value="F:oxidoreductase activity"/>
    <property type="evidence" value="ECO:0007669"/>
    <property type="project" value="UniProtKB-KW"/>
</dbReference>
<dbReference type="PANTHER" id="PTHR22604:SF105">
    <property type="entry name" value="TRANS-1,2-DIHYDROBENZENE-1,2-DIOL DEHYDROGENASE"/>
    <property type="match status" value="1"/>
</dbReference>
<feature type="domain" description="Gfo/Idh/MocA-like oxidoreductase N-terminal" evidence="3">
    <location>
        <begin position="1"/>
        <end position="114"/>
    </location>
</feature>
<comment type="caution">
    <text evidence="5">The sequence shown here is derived from an EMBL/GenBank/DDBJ whole genome shotgun (WGS) entry which is preliminary data.</text>
</comment>
<protein>
    <submittedName>
        <fullName evidence="5">Gfo/Idh/MocA family oxidoreductase</fullName>
    </submittedName>
</protein>
<evidence type="ECO:0000256" key="1">
    <source>
        <dbReference type="ARBA" id="ARBA00010928"/>
    </source>
</evidence>
<organism evidence="5 6">
    <name type="scientific">Candidatus Mediterraneibacter faecavium</name>
    <dbReference type="NCBI Taxonomy" id="2838668"/>
    <lineage>
        <taxon>Bacteria</taxon>
        <taxon>Bacillati</taxon>
        <taxon>Bacillota</taxon>
        <taxon>Clostridia</taxon>
        <taxon>Lachnospirales</taxon>
        <taxon>Lachnospiraceae</taxon>
        <taxon>Mediterraneibacter</taxon>
    </lineage>
</organism>
<sequence length="328" mass="36902">MKIGILGCGSMAGKFAETLRQMEDAQCYAAASRTYERAEGFAEKYGFEKAYGSYEELCADPEVELVYIATPHSCHYDNMELCIRHKKPVLCEKAFTLNAGEAVRIRELAKQEQVFAAEAIWTRYMPSRNMINEIIDSGIVGKVSALTANLSYPITHKERIMRPELAGGALLDIGVYGLNFAMMHFGTDIEGIESSVRMTDTGVDAMESITIFFRDGRMAVLTHDIYGRSDRKGIFYGEKGYIIVENINNPQSISVYDTEDRLIRKTDVPEQISGYEYEVQECIDAVRAGKKESDSMPLADSIEVMKVMDHLRGQWGLVYPQEKKEQAL</sequence>
<evidence type="ECO:0000259" key="3">
    <source>
        <dbReference type="Pfam" id="PF01408"/>
    </source>
</evidence>
<evidence type="ECO:0000259" key="4">
    <source>
        <dbReference type="Pfam" id="PF22725"/>
    </source>
</evidence>
<comment type="similarity">
    <text evidence="1">Belongs to the Gfo/Idh/MocA family.</text>
</comment>
<dbReference type="Proteomes" id="UP000823902">
    <property type="component" value="Unassembled WGS sequence"/>
</dbReference>
<dbReference type="InterPro" id="IPR055170">
    <property type="entry name" value="GFO_IDH_MocA-like_dom"/>
</dbReference>
<name>A0A9D2QBM5_9FIRM</name>
<dbReference type="PANTHER" id="PTHR22604">
    <property type="entry name" value="OXIDOREDUCTASES"/>
    <property type="match status" value="1"/>
</dbReference>
<dbReference type="Pfam" id="PF22725">
    <property type="entry name" value="GFO_IDH_MocA_C3"/>
    <property type="match status" value="1"/>
</dbReference>
<dbReference type="Gene3D" id="3.30.360.10">
    <property type="entry name" value="Dihydrodipicolinate Reductase, domain 2"/>
    <property type="match status" value="1"/>
</dbReference>
<dbReference type="SUPFAM" id="SSF55347">
    <property type="entry name" value="Glyceraldehyde-3-phosphate dehydrogenase-like, C-terminal domain"/>
    <property type="match status" value="1"/>
</dbReference>
<reference evidence="5" key="1">
    <citation type="journal article" date="2021" name="PeerJ">
        <title>Extensive microbial diversity within the chicken gut microbiome revealed by metagenomics and culture.</title>
        <authorList>
            <person name="Gilroy R."/>
            <person name="Ravi A."/>
            <person name="Getino M."/>
            <person name="Pursley I."/>
            <person name="Horton D.L."/>
            <person name="Alikhan N.F."/>
            <person name="Baker D."/>
            <person name="Gharbi K."/>
            <person name="Hall N."/>
            <person name="Watson M."/>
            <person name="Adriaenssens E.M."/>
            <person name="Foster-Nyarko E."/>
            <person name="Jarju S."/>
            <person name="Secka A."/>
            <person name="Antonio M."/>
            <person name="Oren A."/>
            <person name="Chaudhuri R.R."/>
            <person name="La Ragione R."/>
            <person name="Hildebrand F."/>
            <person name="Pallen M.J."/>
        </authorList>
    </citation>
    <scope>NUCLEOTIDE SEQUENCE</scope>
    <source>
        <strain evidence="5">CHK196-7946</strain>
    </source>
</reference>
<keyword evidence="2" id="KW-0560">Oxidoreductase</keyword>
<proteinExistence type="inferred from homology"/>
<dbReference type="InterPro" id="IPR050984">
    <property type="entry name" value="Gfo/Idh/MocA_domain"/>
</dbReference>
<dbReference type="InterPro" id="IPR000683">
    <property type="entry name" value="Gfo/Idh/MocA-like_OxRdtase_N"/>
</dbReference>
<dbReference type="SUPFAM" id="SSF51735">
    <property type="entry name" value="NAD(P)-binding Rossmann-fold domains"/>
    <property type="match status" value="1"/>
</dbReference>
<evidence type="ECO:0000313" key="6">
    <source>
        <dbReference type="Proteomes" id="UP000823902"/>
    </source>
</evidence>
<feature type="domain" description="GFO/IDH/MocA-like oxidoreductase" evidence="4">
    <location>
        <begin position="131"/>
        <end position="242"/>
    </location>
</feature>
<reference evidence="5" key="2">
    <citation type="submission" date="2021-04" db="EMBL/GenBank/DDBJ databases">
        <authorList>
            <person name="Gilroy R."/>
        </authorList>
    </citation>
    <scope>NUCLEOTIDE SEQUENCE</scope>
    <source>
        <strain evidence="5">CHK196-7946</strain>
    </source>
</reference>
<dbReference type="InterPro" id="IPR036291">
    <property type="entry name" value="NAD(P)-bd_dom_sf"/>
</dbReference>
<dbReference type="Pfam" id="PF01408">
    <property type="entry name" value="GFO_IDH_MocA"/>
    <property type="match status" value="1"/>
</dbReference>
<evidence type="ECO:0000256" key="2">
    <source>
        <dbReference type="ARBA" id="ARBA00023002"/>
    </source>
</evidence>
<dbReference type="AlphaFoldDB" id="A0A9D2QBM5"/>
<dbReference type="EMBL" id="DWVY01000028">
    <property type="protein sequence ID" value="HJC74475.1"/>
    <property type="molecule type" value="Genomic_DNA"/>
</dbReference>
<gene>
    <name evidence="5" type="ORF">H9697_05950</name>
</gene>
<dbReference type="GO" id="GO:0000166">
    <property type="term" value="F:nucleotide binding"/>
    <property type="evidence" value="ECO:0007669"/>
    <property type="project" value="InterPro"/>
</dbReference>